<feature type="transmembrane region" description="Helical" evidence="1">
    <location>
        <begin position="231"/>
        <end position="258"/>
    </location>
</feature>
<reference evidence="2" key="1">
    <citation type="submission" date="2019-08" db="EMBL/GenBank/DDBJ databases">
        <title>The improved chromosome-level genome for the pearl oyster Pinctada fucata martensii using PacBio sequencing and Hi-C.</title>
        <authorList>
            <person name="Zheng Z."/>
        </authorList>
    </citation>
    <scope>NUCLEOTIDE SEQUENCE</scope>
    <source>
        <strain evidence="2">ZZ-2019</strain>
        <tissue evidence="2">Adductor muscle</tissue>
    </source>
</reference>
<proteinExistence type="predicted"/>
<evidence type="ECO:0000256" key="1">
    <source>
        <dbReference type="SAM" id="Phobius"/>
    </source>
</evidence>
<evidence type="ECO:0000313" key="2">
    <source>
        <dbReference type="EMBL" id="KAK3106210.1"/>
    </source>
</evidence>
<keyword evidence="1" id="KW-0472">Membrane</keyword>
<comment type="caution">
    <text evidence="2">The sequence shown here is derived from an EMBL/GenBank/DDBJ whole genome shotgun (WGS) entry which is preliminary data.</text>
</comment>
<protein>
    <submittedName>
        <fullName evidence="2">Uncharacterized protein</fullName>
    </submittedName>
</protein>
<accession>A0AA88YII9</accession>
<keyword evidence="1" id="KW-1133">Transmembrane helix</keyword>
<organism evidence="2 3">
    <name type="scientific">Pinctada imbricata</name>
    <name type="common">Atlantic pearl-oyster</name>
    <name type="synonym">Pinctada martensii</name>
    <dbReference type="NCBI Taxonomy" id="66713"/>
    <lineage>
        <taxon>Eukaryota</taxon>
        <taxon>Metazoa</taxon>
        <taxon>Spiralia</taxon>
        <taxon>Lophotrochozoa</taxon>
        <taxon>Mollusca</taxon>
        <taxon>Bivalvia</taxon>
        <taxon>Autobranchia</taxon>
        <taxon>Pteriomorphia</taxon>
        <taxon>Pterioida</taxon>
        <taxon>Pterioidea</taxon>
        <taxon>Pteriidae</taxon>
        <taxon>Pinctada</taxon>
    </lineage>
</organism>
<keyword evidence="1" id="KW-0812">Transmembrane</keyword>
<dbReference type="EMBL" id="VSWD01000003">
    <property type="protein sequence ID" value="KAK3106210.1"/>
    <property type="molecule type" value="Genomic_DNA"/>
</dbReference>
<gene>
    <name evidence="2" type="ORF">FSP39_015238</name>
</gene>
<dbReference type="AlphaFoldDB" id="A0AA88YII9"/>
<dbReference type="Proteomes" id="UP001186944">
    <property type="component" value="Unassembled WGS sequence"/>
</dbReference>
<name>A0AA88YII9_PINIB</name>
<sequence>MAFVVNPDFIEEQAFAHLNSSHTGDIGKLNKQEMARVREAISKTTKHYLDVIHKLEAGKTPEACLSHLEPGHIDLIKKSMEIQTYEMTLTHNNEVEFTFQGETLSYPPTLPYNNAEDADQAGTFQMVSIIIESITLILNMIGISVPGSVLRNTKVIRKVTEVLSKNPVLKSMVGYMVSASKDGRLKDIVVQMFKVVKVLWKGGVLMGIAKAIFASMSWFDWILTAAKLTAQIIAMVFTGGAAQIATLIVRIVSAVLFLKKAIQPDPVC</sequence>
<keyword evidence="3" id="KW-1185">Reference proteome</keyword>
<evidence type="ECO:0000313" key="3">
    <source>
        <dbReference type="Proteomes" id="UP001186944"/>
    </source>
</evidence>
<feature type="transmembrane region" description="Helical" evidence="1">
    <location>
        <begin position="198"/>
        <end position="219"/>
    </location>
</feature>